<feature type="region of interest" description="Disordered" evidence="2">
    <location>
        <begin position="670"/>
        <end position="734"/>
    </location>
</feature>
<feature type="compositionally biased region" description="Low complexity" evidence="2">
    <location>
        <begin position="18"/>
        <end position="39"/>
    </location>
</feature>
<dbReference type="PANTHER" id="PTHR33116">
    <property type="entry name" value="REVERSE TRANSCRIPTASE ZINC-BINDING DOMAIN-CONTAINING PROTEIN-RELATED-RELATED"/>
    <property type="match status" value="1"/>
</dbReference>
<dbReference type="Gene3D" id="4.10.60.10">
    <property type="entry name" value="Zinc finger, CCHC-type"/>
    <property type="match status" value="1"/>
</dbReference>
<reference evidence="5" key="1">
    <citation type="submission" date="2023-07" db="EMBL/GenBank/DDBJ databases">
        <title>A chromosome-level genome assembly of Lolium multiflorum.</title>
        <authorList>
            <person name="Chen Y."/>
            <person name="Copetti D."/>
            <person name="Kolliker R."/>
            <person name="Studer B."/>
        </authorList>
    </citation>
    <scope>NUCLEOTIDE SEQUENCE</scope>
    <source>
        <strain evidence="5">02402/16</strain>
        <tissue evidence="5">Leaf</tissue>
    </source>
</reference>
<feature type="compositionally biased region" description="Acidic residues" evidence="2">
    <location>
        <begin position="696"/>
        <end position="707"/>
    </location>
</feature>
<dbReference type="PANTHER" id="PTHR33116:SF87">
    <property type="entry name" value="OS01G0158850 PROTEIN"/>
    <property type="match status" value="1"/>
</dbReference>
<evidence type="ECO:0000313" key="5">
    <source>
        <dbReference type="EMBL" id="KAK1693209.1"/>
    </source>
</evidence>
<dbReference type="Pfam" id="PF00078">
    <property type="entry name" value="RVT_1"/>
    <property type="match status" value="1"/>
</dbReference>
<dbReference type="Pfam" id="PF03372">
    <property type="entry name" value="Exo_endo_phos"/>
    <property type="match status" value="1"/>
</dbReference>
<dbReference type="GO" id="GO:0008270">
    <property type="term" value="F:zinc ion binding"/>
    <property type="evidence" value="ECO:0007669"/>
    <property type="project" value="UniProtKB-KW"/>
</dbReference>
<dbReference type="Gene3D" id="3.60.10.10">
    <property type="entry name" value="Endonuclease/exonuclease/phosphatase"/>
    <property type="match status" value="1"/>
</dbReference>
<feature type="region of interest" description="Disordered" evidence="2">
    <location>
        <begin position="804"/>
        <end position="883"/>
    </location>
</feature>
<evidence type="ECO:0000256" key="1">
    <source>
        <dbReference type="PROSITE-ProRule" id="PRU00047"/>
    </source>
</evidence>
<name>A0AAD8TVX2_LOLMU</name>
<dbReference type="InterPro" id="IPR001878">
    <property type="entry name" value="Znf_CCHC"/>
</dbReference>
<feature type="compositionally biased region" description="Pro residues" evidence="2">
    <location>
        <begin position="678"/>
        <end position="687"/>
    </location>
</feature>
<feature type="compositionally biased region" description="Basic and acidic residues" evidence="2">
    <location>
        <begin position="861"/>
        <end position="883"/>
    </location>
</feature>
<keyword evidence="1" id="KW-0863">Zinc-finger</keyword>
<dbReference type="CDD" id="cd01650">
    <property type="entry name" value="RT_nLTR_like"/>
    <property type="match status" value="1"/>
</dbReference>
<dbReference type="InterPro" id="IPR026960">
    <property type="entry name" value="RVT-Znf"/>
</dbReference>
<dbReference type="Pfam" id="PF13966">
    <property type="entry name" value="zf-RVT"/>
    <property type="match status" value="1"/>
</dbReference>
<dbReference type="Proteomes" id="UP001231189">
    <property type="component" value="Unassembled WGS sequence"/>
</dbReference>
<comment type="caution">
    <text evidence="5">The sequence shown here is derived from an EMBL/GenBank/DDBJ whole genome shotgun (WGS) entry which is preliminary data.</text>
</comment>
<feature type="compositionally biased region" description="Low complexity" evidence="2">
    <location>
        <begin position="987"/>
        <end position="1002"/>
    </location>
</feature>
<proteinExistence type="predicted"/>
<gene>
    <name evidence="5" type="ORF">QYE76_009906</name>
</gene>
<keyword evidence="1" id="KW-0479">Metal-binding</keyword>
<feature type="compositionally biased region" description="Basic and acidic residues" evidence="2">
    <location>
        <begin position="708"/>
        <end position="721"/>
    </location>
</feature>
<dbReference type="SMART" id="SM00343">
    <property type="entry name" value="ZnF_C2HC"/>
    <property type="match status" value="2"/>
</dbReference>
<feature type="region of interest" description="Disordered" evidence="2">
    <location>
        <begin position="981"/>
        <end position="1002"/>
    </location>
</feature>
<evidence type="ECO:0000259" key="4">
    <source>
        <dbReference type="PROSITE" id="PS50878"/>
    </source>
</evidence>
<dbReference type="SUPFAM" id="SSF57756">
    <property type="entry name" value="Retrovirus zinc finger-like domains"/>
    <property type="match status" value="1"/>
</dbReference>
<evidence type="ECO:0000313" key="6">
    <source>
        <dbReference type="Proteomes" id="UP001231189"/>
    </source>
</evidence>
<evidence type="ECO:0000259" key="3">
    <source>
        <dbReference type="PROSITE" id="PS50158"/>
    </source>
</evidence>
<feature type="compositionally biased region" description="Polar residues" evidence="2">
    <location>
        <begin position="416"/>
        <end position="433"/>
    </location>
</feature>
<feature type="compositionally biased region" description="Basic and acidic residues" evidence="2">
    <location>
        <begin position="335"/>
        <end position="365"/>
    </location>
</feature>
<dbReference type="SUPFAM" id="SSF56672">
    <property type="entry name" value="DNA/RNA polymerases"/>
    <property type="match status" value="1"/>
</dbReference>
<dbReference type="PROSITE" id="PS50158">
    <property type="entry name" value="ZF_CCHC"/>
    <property type="match status" value="1"/>
</dbReference>
<feature type="compositionally biased region" description="Basic and acidic residues" evidence="2">
    <location>
        <begin position="372"/>
        <end position="385"/>
    </location>
</feature>
<feature type="region of interest" description="Disordered" evidence="2">
    <location>
        <begin position="1"/>
        <end position="77"/>
    </location>
</feature>
<organism evidence="5 6">
    <name type="scientific">Lolium multiflorum</name>
    <name type="common">Italian ryegrass</name>
    <name type="synonym">Lolium perenne subsp. multiflorum</name>
    <dbReference type="NCBI Taxonomy" id="4521"/>
    <lineage>
        <taxon>Eukaryota</taxon>
        <taxon>Viridiplantae</taxon>
        <taxon>Streptophyta</taxon>
        <taxon>Embryophyta</taxon>
        <taxon>Tracheophyta</taxon>
        <taxon>Spermatophyta</taxon>
        <taxon>Magnoliopsida</taxon>
        <taxon>Liliopsida</taxon>
        <taxon>Poales</taxon>
        <taxon>Poaceae</taxon>
        <taxon>BOP clade</taxon>
        <taxon>Pooideae</taxon>
        <taxon>Poodae</taxon>
        <taxon>Poeae</taxon>
        <taxon>Poeae Chloroplast Group 2 (Poeae type)</taxon>
        <taxon>Loliodinae</taxon>
        <taxon>Loliinae</taxon>
        <taxon>Lolium</taxon>
    </lineage>
</organism>
<dbReference type="Pfam" id="PF00098">
    <property type="entry name" value="zf-CCHC"/>
    <property type="match status" value="1"/>
</dbReference>
<feature type="domain" description="Reverse transcriptase" evidence="4">
    <location>
        <begin position="1320"/>
        <end position="1598"/>
    </location>
</feature>
<protein>
    <submittedName>
        <fullName evidence="5">Uncharacterized protein</fullName>
    </submittedName>
</protein>
<feature type="compositionally biased region" description="Basic and acidic residues" evidence="2">
    <location>
        <begin position="310"/>
        <end position="325"/>
    </location>
</feature>
<dbReference type="InterPro" id="IPR036875">
    <property type="entry name" value="Znf_CCHC_sf"/>
</dbReference>
<accession>A0AAD8TVX2</accession>
<dbReference type="GO" id="GO:0003824">
    <property type="term" value="F:catalytic activity"/>
    <property type="evidence" value="ECO:0007669"/>
    <property type="project" value="InterPro"/>
</dbReference>
<dbReference type="InterPro" id="IPR005135">
    <property type="entry name" value="Endo/exonuclease/phosphatase"/>
</dbReference>
<keyword evidence="6" id="KW-1185">Reference proteome</keyword>
<evidence type="ECO:0000256" key="2">
    <source>
        <dbReference type="SAM" id="MobiDB-lite"/>
    </source>
</evidence>
<dbReference type="SUPFAM" id="SSF56219">
    <property type="entry name" value="DNase I-like"/>
    <property type="match status" value="1"/>
</dbReference>
<dbReference type="InterPro" id="IPR000477">
    <property type="entry name" value="RT_dom"/>
</dbReference>
<dbReference type="GO" id="GO:0003676">
    <property type="term" value="F:nucleic acid binding"/>
    <property type="evidence" value="ECO:0007669"/>
    <property type="project" value="InterPro"/>
</dbReference>
<feature type="compositionally biased region" description="Pro residues" evidence="2">
    <location>
        <begin position="138"/>
        <end position="154"/>
    </location>
</feature>
<dbReference type="InterPro" id="IPR043502">
    <property type="entry name" value="DNA/RNA_pol_sf"/>
</dbReference>
<dbReference type="EMBL" id="JAUUTY010000001">
    <property type="protein sequence ID" value="KAK1693209.1"/>
    <property type="molecule type" value="Genomic_DNA"/>
</dbReference>
<feature type="region of interest" description="Disordered" evidence="2">
    <location>
        <begin position="298"/>
        <end position="434"/>
    </location>
</feature>
<dbReference type="PROSITE" id="PS50878">
    <property type="entry name" value="RT_POL"/>
    <property type="match status" value="1"/>
</dbReference>
<feature type="domain" description="CCHC-type" evidence="3">
    <location>
        <begin position="443"/>
        <end position="456"/>
    </location>
</feature>
<feature type="region of interest" description="Disordered" evidence="2">
    <location>
        <begin position="203"/>
        <end position="229"/>
    </location>
</feature>
<keyword evidence="1" id="KW-0862">Zinc</keyword>
<feature type="region of interest" description="Disordered" evidence="2">
    <location>
        <begin position="115"/>
        <end position="156"/>
    </location>
</feature>
<feature type="compositionally biased region" description="Polar residues" evidence="2">
    <location>
        <begin position="804"/>
        <end position="837"/>
    </location>
</feature>
<dbReference type="InterPro" id="IPR036691">
    <property type="entry name" value="Endo/exonu/phosph_ase_sf"/>
</dbReference>
<sequence>MCLTRRFRSGDWGGDHGGASPARRNRAAARAQGGRLSGRNPRAAPGNRFSPLAGRCSDADEPEPPCSPMGSAVSSSPDPIRFGAFLPPLFAPEERLHLPRPGNLLEQGLQSSLPLASPALDGEDFPPLPRAAHGVKPPGAPSAPPDPPPTPPLSVQPTACAVQVGSVLVHLPSVAPPSVGCANAPSLGFAPDRCSWAEAQAGLRGPAHFPDPLRPQQPSSGLEPLDERQLSQGHFGRASMDREDATTSSNKNTLPPPAYKWLWLPPQTLDPLLGFPAPPHDIRRNRSRAKLLLLRPDPVSGTTLPLLSAMDRDRDRASRGKRSYDDLQGGYSYSRNRDLDLRQKLDREQEEHRRQQRARDHELDRAGQSFSRRHEDPRPHLEDQRLPPPPPGPRGREPGRNPARRAPRQPRGLSGTGPSQSHSTTTAVATSNLPGPDAVHITCYNCGKQGHVQADCVDEPFCLKCKKLGHLSAMCASFSRGPDPFWAGFGCGQKGFFCCDVPEEEMHQPVANAATVIIEGRSLSEEELDGELKDLVDETWDWQVRKINDTDFAVVFPSKESLRMAIRGGGPTLPTSKCKALVTVPTGDPLAVEQLEEVWVRLHGVPPPLRHADRLLMITREIGRPVGVDTSSLSHPLQPIRMSFGCRVPVILPSHVMLFANMQGFRVQVEREAHSPGNSPPQAPLPHPPKDKGDDKEEDNDETDEDRWDGRRGRHSSREKSPASAPAGGAGGLGKKTTVAAPICAGAASSPISPSTCRPLDTLPVQASLPASAFNQYGSNLTAGGDIFPAVAKIIQQALATPRQETATISDTEQPSLSLSVSNDTTEGPKNTGQSYRSPFKAKQMPAEDRAEVGWVSPSSDEERSAKERRSKTNNDRPSRRAMIEDKLASRLDFDEAVVEQNSPTAPTPLHVAPAILSPRVEPRCRQLLLEDAPIPALGATVARAPRSKATPVEATRKSARGKGLTEGTVLQRAILLKNAADKDSDTSTPAKKAASPATTGFGRRGRRTLLKDYLRLHKIDLVFLQETIKQDFTDTELRSLEIGDKFFWNWLPANGHSGGMLVGARDSTFEVGTFDRGQFYLSLSILHRASNRIVEAIGIYGPADHGRSREFLEEISNKLSSCTRPVLMGGDFNLIRAATDKNNNNLYWPLIDLFNDHIANWALRELPRTGARYTWTNKQINPVRSVLDRVFVSPEFETIFPLCSLSAETSLGSDHTPLVLDTGEGTPVRSNRFFFETGWLEMQGFPDMVLAQWELLSSRVRGRDIIDWWVFMSAGLRQHLKVVKGMKSDTAPGPAGFPVIFFKRFWSLVKHGVLHILNDFVLGRIDIARLNFGVLSLIPKVPGADLITQFRPIALINVIFKIISRAYASRLDPIANRVISPNQTAFIKGRNILEGPLALIEVIHELRSKKLGGILLKLDFEKAYDRVNWDFLAEVLRRKGFNEAYIHRIMQLVSGGQTAISINGEIGPYFRNKPGVRQGDPLSPLLFNFIGEALSGILTAASEAGHIHGVVPHLIPGGISHLQYADDTLILIQNDEQSILNLKFLLLCFEDMSGLKINFHKSEVIVLDAHAEEQTRIANKFNCKQGAFPFIYLGLPISDRKLSLEQWLFLVRRLASKLEPWVGRLLSSGGRLVLSNSCLDNLPMFAMGLFLLQDGIHVKFDSIRSRFFWEGAGPKRKYHMVNWPSVCRPKPMGGLDLLNTKKMNVALLLKWVWKLYQPDGSIWANLIRAKYEDADNIFAGSGQGGSQFWKAIHKIKHFFKVGAKHEVRNGTRTSFWSDWWLGDAPLKVTFPHLFAIGDNPSISVSAACHHDGLNIRFRRSLDQQGMTQWRALQAYVVHVQLDQGLDTIRWHLEPSGQYSVKSMYAKLSQGTTVAHHKDMWETKVPLKVKIFSWQLALDKLPTCSQIATRQGPSNGACSLLLWVFFLAQSWALWLIRNKLTIERKIINHPADVLYKIVILLQLWSTKFKGRDKEGLTWMANELRELYASMRPRN</sequence>